<evidence type="ECO:0000313" key="4">
    <source>
        <dbReference type="Proteomes" id="UP001152747"/>
    </source>
</evidence>
<keyword evidence="2" id="KW-1133">Transmembrane helix</keyword>
<keyword evidence="2" id="KW-0812">Transmembrane</keyword>
<comment type="caution">
    <text evidence="3">The sequence shown here is derived from an EMBL/GenBank/DDBJ whole genome shotgun (WGS) entry which is preliminary data.</text>
</comment>
<dbReference type="Proteomes" id="UP001152747">
    <property type="component" value="Unassembled WGS sequence"/>
</dbReference>
<protein>
    <submittedName>
        <fullName evidence="3">Uncharacterized protein</fullName>
    </submittedName>
</protein>
<feature type="region of interest" description="Disordered" evidence="1">
    <location>
        <begin position="1"/>
        <end position="23"/>
    </location>
</feature>
<evidence type="ECO:0000313" key="3">
    <source>
        <dbReference type="EMBL" id="CAI5455040.1"/>
    </source>
</evidence>
<reference evidence="3" key="1">
    <citation type="submission" date="2022-11" db="EMBL/GenBank/DDBJ databases">
        <authorList>
            <person name="Kikuchi T."/>
        </authorList>
    </citation>
    <scope>NUCLEOTIDE SEQUENCE</scope>
    <source>
        <strain evidence="3">PS1010</strain>
    </source>
</reference>
<evidence type="ECO:0000256" key="1">
    <source>
        <dbReference type="SAM" id="MobiDB-lite"/>
    </source>
</evidence>
<sequence>MSLVSNTQITPMDVPPQCSSTNNSQVSIDVEAQNQPIKKKRTVTFAEMDPSQLDVNAQKLYTIIPPPKYDDSDSDDDDQSRYHRMMLFVKMGVIGFFVFICILIFVVILGNSAAVAAAASSTTTTPLGR</sequence>
<gene>
    <name evidence="3" type="ORF">CAMP_LOCUS17677</name>
</gene>
<dbReference type="EMBL" id="CANHGI010000006">
    <property type="protein sequence ID" value="CAI5455040.1"/>
    <property type="molecule type" value="Genomic_DNA"/>
</dbReference>
<keyword evidence="2" id="KW-0472">Membrane</keyword>
<feature type="transmembrane region" description="Helical" evidence="2">
    <location>
        <begin position="91"/>
        <end position="119"/>
    </location>
</feature>
<name>A0A9P1J3L7_9PELO</name>
<dbReference type="AlphaFoldDB" id="A0A9P1J3L7"/>
<keyword evidence="4" id="KW-1185">Reference proteome</keyword>
<dbReference type="OrthoDB" id="10589171at2759"/>
<evidence type="ECO:0000256" key="2">
    <source>
        <dbReference type="SAM" id="Phobius"/>
    </source>
</evidence>
<proteinExistence type="predicted"/>
<feature type="compositionally biased region" description="Polar residues" evidence="1">
    <location>
        <begin position="1"/>
        <end position="10"/>
    </location>
</feature>
<accession>A0A9P1J3L7</accession>
<organism evidence="3 4">
    <name type="scientific">Caenorhabditis angaria</name>
    <dbReference type="NCBI Taxonomy" id="860376"/>
    <lineage>
        <taxon>Eukaryota</taxon>
        <taxon>Metazoa</taxon>
        <taxon>Ecdysozoa</taxon>
        <taxon>Nematoda</taxon>
        <taxon>Chromadorea</taxon>
        <taxon>Rhabditida</taxon>
        <taxon>Rhabditina</taxon>
        <taxon>Rhabditomorpha</taxon>
        <taxon>Rhabditoidea</taxon>
        <taxon>Rhabditidae</taxon>
        <taxon>Peloderinae</taxon>
        <taxon>Caenorhabditis</taxon>
    </lineage>
</organism>